<organism evidence="8 9">
    <name type="scientific">Bacillus salipaludis</name>
    <dbReference type="NCBI Taxonomy" id="2547811"/>
    <lineage>
        <taxon>Bacteria</taxon>
        <taxon>Bacillati</taxon>
        <taxon>Bacillota</taxon>
        <taxon>Bacilli</taxon>
        <taxon>Bacillales</taxon>
        <taxon>Bacillaceae</taxon>
        <taxon>Bacillus</taxon>
    </lineage>
</organism>
<name>A0ABW8REC0_9BACI</name>
<dbReference type="EMBL" id="JBJHQH010000003">
    <property type="protein sequence ID" value="MFK9091017.1"/>
    <property type="molecule type" value="Genomic_DNA"/>
</dbReference>
<keyword evidence="9" id="KW-1185">Reference proteome</keyword>
<dbReference type="RefSeq" id="WP_406579699.1">
    <property type="nucleotide sequence ID" value="NZ_JBJHQH010000003.1"/>
</dbReference>
<evidence type="ECO:0000256" key="3">
    <source>
        <dbReference type="ARBA" id="ARBA00022448"/>
    </source>
</evidence>
<feature type="transmembrane region" description="Helical" evidence="7">
    <location>
        <begin position="53"/>
        <end position="71"/>
    </location>
</feature>
<comment type="subcellular location">
    <subcellularLocation>
        <location evidence="1">Membrane</location>
        <topology evidence="1">Multi-pass membrane protein</topology>
    </subcellularLocation>
</comment>
<keyword evidence="4 7" id="KW-0812">Transmembrane</keyword>
<dbReference type="Pfam" id="PF00860">
    <property type="entry name" value="Xan_ur_permease"/>
    <property type="match status" value="1"/>
</dbReference>
<reference evidence="8 9" key="1">
    <citation type="submission" date="2024-11" db="EMBL/GenBank/DDBJ databases">
        <authorList>
            <person name="Lucas J.A."/>
        </authorList>
    </citation>
    <scope>NUCLEOTIDE SEQUENCE [LARGE SCALE GENOMIC DNA]</scope>
    <source>
        <strain evidence="8 9">Z 5.4</strain>
    </source>
</reference>
<feature type="transmembrane region" description="Helical" evidence="7">
    <location>
        <begin position="319"/>
        <end position="336"/>
    </location>
</feature>
<feature type="transmembrane region" description="Helical" evidence="7">
    <location>
        <begin position="342"/>
        <end position="363"/>
    </location>
</feature>
<feature type="transmembrane region" description="Helical" evidence="7">
    <location>
        <begin position="164"/>
        <end position="184"/>
    </location>
</feature>
<feature type="transmembrane region" description="Helical" evidence="7">
    <location>
        <begin position="239"/>
        <end position="267"/>
    </location>
</feature>
<feature type="transmembrane region" description="Helical" evidence="7">
    <location>
        <begin position="287"/>
        <end position="307"/>
    </location>
</feature>
<dbReference type="NCBIfam" id="NF037981">
    <property type="entry name" value="NCS2_1"/>
    <property type="match status" value="1"/>
</dbReference>
<evidence type="ECO:0000313" key="9">
    <source>
        <dbReference type="Proteomes" id="UP001623041"/>
    </source>
</evidence>
<comment type="similarity">
    <text evidence="2">Belongs to the nucleobase:cation symporter-2 (NCS2) (TC 2.A.40) family.</text>
</comment>
<feature type="transmembrane region" description="Helical" evidence="7">
    <location>
        <begin position="20"/>
        <end position="41"/>
    </location>
</feature>
<keyword evidence="5 7" id="KW-1133">Transmembrane helix</keyword>
<feature type="transmembrane region" description="Helical" evidence="7">
    <location>
        <begin position="375"/>
        <end position="394"/>
    </location>
</feature>
<protein>
    <submittedName>
        <fullName evidence="8">Purine/pyrimidine permease</fullName>
    </submittedName>
</protein>
<feature type="transmembrane region" description="Helical" evidence="7">
    <location>
        <begin position="106"/>
        <end position="124"/>
    </location>
</feature>
<evidence type="ECO:0000313" key="8">
    <source>
        <dbReference type="EMBL" id="MFK9091017.1"/>
    </source>
</evidence>
<evidence type="ECO:0000256" key="2">
    <source>
        <dbReference type="ARBA" id="ARBA00008821"/>
    </source>
</evidence>
<evidence type="ECO:0000256" key="6">
    <source>
        <dbReference type="ARBA" id="ARBA00023136"/>
    </source>
</evidence>
<evidence type="ECO:0000256" key="1">
    <source>
        <dbReference type="ARBA" id="ARBA00004141"/>
    </source>
</evidence>
<proteinExistence type="inferred from homology"/>
<dbReference type="PANTHER" id="PTHR42810">
    <property type="entry name" value="PURINE PERMEASE C1399.01C-RELATED"/>
    <property type="match status" value="1"/>
</dbReference>
<feature type="transmembrane region" description="Helical" evidence="7">
    <location>
        <begin position="196"/>
        <end position="214"/>
    </location>
</feature>
<sequence length="439" mass="47420">MNDITNRENGFLSGVQGLQWAVFMLTNVIAVPVVVGAAFHMSPAEISTFMQRMLFVSGAATLIQLFIGHRLPVVEGAAGMWWAIFILLGTMSAPGEQGLLLQQLEMGLIIAGIFLAILGFLPIIEKIRLLFTPIVTGVYLILLVAQLSGSFFKSILGISATGQLDGKIALICLIEIVMILLISLKANGIWKSMGPLIGIVVGWSLFHFFGLIHLEKAHEPTSWFTLPQLLNWGSPKFDVGIVLTSIITSVVLISNVIASILVVGIALEKEVKPNQYSKGIFGNGVNLFVSGIFSVVGVVPLSVSAGFITTTGIKKIRPLIIGAVIIMTAGFFPYIAEFLSTLPLEVAYASLFIPFSQMMGFGIRDLMGREPTSRNLLVIGLSLMVGIGMMFLPAEAFESVAPWLRNIVANGLLVGLIFCLLLEHVLFREKKGSDSTNNN</sequence>
<dbReference type="InterPro" id="IPR006043">
    <property type="entry name" value="NCS2"/>
</dbReference>
<accession>A0ABW8REC0</accession>
<keyword evidence="6 7" id="KW-0472">Membrane</keyword>
<gene>
    <name evidence="8" type="ORF">ACJEBI_05950</name>
</gene>
<evidence type="ECO:0000256" key="5">
    <source>
        <dbReference type="ARBA" id="ARBA00022989"/>
    </source>
</evidence>
<feature type="transmembrane region" description="Helical" evidence="7">
    <location>
        <begin position="77"/>
        <end position="94"/>
    </location>
</feature>
<keyword evidence="3" id="KW-0813">Transport</keyword>
<comment type="caution">
    <text evidence="8">The sequence shown here is derived from an EMBL/GenBank/DDBJ whole genome shotgun (WGS) entry which is preliminary data.</text>
</comment>
<dbReference type="Proteomes" id="UP001623041">
    <property type="component" value="Unassembled WGS sequence"/>
</dbReference>
<evidence type="ECO:0000256" key="4">
    <source>
        <dbReference type="ARBA" id="ARBA00022692"/>
    </source>
</evidence>
<feature type="transmembrane region" description="Helical" evidence="7">
    <location>
        <begin position="406"/>
        <end position="427"/>
    </location>
</feature>
<dbReference type="PANTHER" id="PTHR42810:SF1">
    <property type="entry name" value="PURINE PERMEASE YWDJ-RELATED"/>
    <property type="match status" value="1"/>
</dbReference>
<evidence type="ECO:0000256" key="7">
    <source>
        <dbReference type="SAM" id="Phobius"/>
    </source>
</evidence>
<feature type="transmembrane region" description="Helical" evidence="7">
    <location>
        <begin position="130"/>
        <end position="152"/>
    </location>
</feature>